<accession>A0A445G4I9</accession>
<dbReference type="Proteomes" id="UP000289340">
    <property type="component" value="Chromosome 17"/>
</dbReference>
<dbReference type="AlphaFoldDB" id="A0A445G4I9"/>
<comment type="caution">
    <text evidence="1">The sequence shown here is derived from an EMBL/GenBank/DDBJ whole genome shotgun (WGS) entry which is preliminary data.</text>
</comment>
<sequence>MVDTARTPPNIRSSNVKQIKENFTSVHPRPSVSTDSKSIRNTYTTMVGILGRTRRFDVISKLQEQIVSHTVHC</sequence>
<proteinExistence type="predicted"/>
<keyword evidence="2" id="KW-1185">Reference proteome</keyword>
<organism evidence="1 2">
    <name type="scientific">Glycine soja</name>
    <name type="common">Wild soybean</name>
    <dbReference type="NCBI Taxonomy" id="3848"/>
    <lineage>
        <taxon>Eukaryota</taxon>
        <taxon>Viridiplantae</taxon>
        <taxon>Streptophyta</taxon>
        <taxon>Embryophyta</taxon>
        <taxon>Tracheophyta</taxon>
        <taxon>Spermatophyta</taxon>
        <taxon>Magnoliopsida</taxon>
        <taxon>eudicotyledons</taxon>
        <taxon>Gunneridae</taxon>
        <taxon>Pentapetalae</taxon>
        <taxon>rosids</taxon>
        <taxon>fabids</taxon>
        <taxon>Fabales</taxon>
        <taxon>Fabaceae</taxon>
        <taxon>Papilionoideae</taxon>
        <taxon>50 kb inversion clade</taxon>
        <taxon>NPAAA clade</taxon>
        <taxon>indigoferoid/millettioid clade</taxon>
        <taxon>Phaseoleae</taxon>
        <taxon>Glycine</taxon>
        <taxon>Glycine subgen. Soja</taxon>
    </lineage>
</organism>
<dbReference type="EMBL" id="QZWG01000017">
    <property type="protein sequence ID" value="RZB56093.1"/>
    <property type="molecule type" value="Genomic_DNA"/>
</dbReference>
<gene>
    <name evidence="1" type="ORF">D0Y65_045362</name>
</gene>
<protein>
    <submittedName>
        <fullName evidence="1">Uncharacterized protein</fullName>
    </submittedName>
</protein>
<evidence type="ECO:0000313" key="1">
    <source>
        <dbReference type="EMBL" id="RZB56093.1"/>
    </source>
</evidence>
<name>A0A445G4I9_GLYSO</name>
<evidence type="ECO:0000313" key="2">
    <source>
        <dbReference type="Proteomes" id="UP000289340"/>
    </source>
</evidence>
<reference evidence="1 2" key="1">
    <citation type="submission" date="2018-09" db="EMBL/GenBank/DDBJ databases">
        <title>A high-quality reference genome of wild soybean provides a powerful tool to mine soybean genomes.</title>
        <authorList>
            <person name="Xie M."/>
            <person name="Chung C.Y.L."/>
            <person name="Li M.-W."/>
            <person name="Wong F.-L."/>
            <person name="Chan T.-F."/>
            <person name="Lam H.-M."/>
        </authorList>
    </citation>
    <scope>NUCLEOTIDE SEQUENCE [LARGE SCALE GENOMIC DNA]</scope>
    <source>
        <strain evidence="2">cv. W05</strain>
        <tissue evidence="1">Hypocotyl of etiolated seedlings</tissue>
    </source>
</reference>